<dbReference type="PANTHER" id="PTHR43094">
    <property type="entry name" value="AMINOTRANSFERASE"/>
    <property type="match status" value="1"/>
</dbReference>
<dbReference type="GO" id="GO:0005829">
    <property type="term" value="C:cytosol"/>
    <property type="evidence" value="ECO:0007669"/>
    <property type="project" value="TreeGrafter"/>
</dbReference>
<dbReference type="Proteomes" id="UP000092713">
    <property type="component" value="Unassembled WGS sequence"/>
</dbReference>
<dbReference type="InterPro" id="IPR005814">
    <property type="entry name" value="Aminotrans_3"/>
</dbReference>
<sequence>MLLIPDEVMCGMGRTGSLFACEQEGVSAGLICIARGLGAGYQPIGAVMVSQAIRDTLRAGTGFFQHGHTCIGHATACAAALAVRQQIEQRDLLANVRAMGKLLKDRLVQRFGDHPHIGDIRSRGLSMQAGLMCYPMGGTIDGQHGDHGLLAPPYIIDSSHVDEIVDKLGSAIDGSLAG</sequence>
<accession>A0A1A7BWV1</accession>
<dbReference type="Pfam" id="PF00202">
    <property type="entry name" value="Aminotran_3"/>
    <property type="match status" value="1"/>
</dbReference>
<proteinExistence type="inferred from homology"/>
<dbReference type="PATRIC" id="fig|1747903.4.peg.80"/>
<dbReference type="Gene3D" id="3.90.1150.10">
    <property type="entry name" value="Aspartate Aminotransferase, domain 1"/>
    <property type="match status" value="2"/>
</dbReference>
<comment type="similarity">
    <text evidence="1">Belongs to the class-III pyridoxal-phosphate-dependent aminotransferase family.</text>
</comment>
<dbReference type="InterPro" id="IPR015421">
    <property type="entry name" value="PyrdxlP-dep_Trfase_major"/>
</dbReference>
<evidence type="ECO:0000313" key="4">
    <source>
        <dbReference type="Proteomes" id="UP000092713"/>
    </source>
</evidence>
<dbReference type="EMBL" id="LOCQ01000062">
    <property type="protein sequence ID" value="OBV36603.1"/>
    <property type="molecule type" value="Genomic_DNA"/>
</dbReference>
<dbReference type="Gene3D" id="3.40.640.10">
    <property type="entry name" value="Type I PLP-dependent aspartate aminotransferase-like (Major domain)"/>
    <property type="match status" value="1"/>
</dbReference>
<keyword evidence="3" id="KW-0808">Transferase</keyword>
<dbReference type="STRING" id="1747903.ASR47_100175"/>
<keyword evidence="2" id="KW-0663">Pyridoxal phosphate</keyword>
<organism evidence="3 4">
    <name type="scientific">Janthinobacterium psychrotolerans</name>
    <dbReference type="NCBI Taxonomy" id="1747903"/>
    <lineage>
        <taxon>Bacteria</taxon>
        <taxon>Pseudomonadati</taxon>
        <taxon>Pseudomonadota</taxon>
        <taxon>Betaproteobacteria</taxon>
        <taxon>Burkholderiales</taxon>
        <taxon>Oxalobacteraceae</taxon>
        <taxon>Janthinobacterium</taxon>
    </lineage>
</organism>
<name>A0A1A7BWV1_9BURK</name>
<dbReference type="SUPFAM" id="SSF53383">
    <property type="entry name" value="PLP-dependent transferases"/>
    <property type="match status" value="1"/>
</dbReference>
<protein>
    <submittedName>
        <fullName evidence="3">Aminotransferase class-III</fullName>
    </submittedName>
</protein>
<gene>
    <name evidence="3" type="ORF">ASR47_100175</name>
</gene>
<evidence type="ECO:0000313" key="3">
    <source>
        <dbReference type="EMBL" id="OBV36603.1"/>
    </source>
</evidence>
<dbReference type="InterPro" id="IPR015424">
    <property type="entry name" value="PyrdxlP-dep_Trfase"/>
</dbReference>
<evidence type="ECO:0000256" key="2">
    <source>
        <dbReference type="ARBA" id="ARBA00022898"/>
    </source>
</evidence>
<reference evidence="3 4" key="1">
    <citation type="submission" date="2016-04" db="EMBL/GenBank/DDBJ databases">
        <title>Draft genome sequence of Janthinobacterium psychrotolerans sp. nov., isolated from freshwater sediments in Denmark.</title>
        <authorList>
            <person name="Gong X."/>
            <person name="Skrivergaard S."/>
            <person name="Korsgaard B.S."/>
            <person name="Schreiber L."/>
            <person name="Marshall I.P."/>
            <person name="Finster K."/>
            <person name="Schramm A."/>
        </authorList>
    </citation>
    <scope>NUCLEOTIDE SEQUENCE [LARGE SCALE GENOMIC DNA]</scope>
    <source>
        <strain evidence="3 4">S3-2</strain>
    </source>
</reference>
<dbReference type="PANTHER" id="PTHR43094:SF1">
    <property type="entry name" value="AMINOTRANSFERASE CLASS-III"/>
    <property type="match status" value="1"/>
</dbReference>
<keyword evidence="3" id="KW-0032">Aminotransferase</keyword>
<evidence type="ECO:0000256" key="1">
    <source>
        <dbReference type="ARBA" id="ARBA00008954"/>
    </source>
</evidence>
<keyword evidence="4" id="KW-1185">Reference proteome</keyword>
<comment type="caution">
    <text evidence="3">The sequence shown here is derived from an EMBL/GenBank/DDBJ whole genome shotgun (WGS) entry which is preliminary data.</text>
</comment>
<dbReference type="GO" id="GO:0008483">
    <property type="term" value="F:transaminase activity"/>
    <property type="evidence" value="ECO:0007669"/>
    <property type="project" value="UniProtKB-KW"/>
</dbReference>
<dbReference type="GO" id="GO:0030170">
    <property type="term" value="F:pyridoxal phosphate binding"/>
    <property type="evidence" value="ECO:0007669"/>
    <property type="project" value="InterPro"/>
</dbReference>
<dbReference type="AlphaFoldDB" id="A0A1A7BWV1"/>
<dbReference type="InterPro" id="IPR015422">
    <property type="entry name" value="PyrdxlP-dep_Trfase_small"/>
</dbReference>